<dbReference type="EMBL" id="CP136920">
    <property type="protein sequence ID" value="WOO43535.1"/>
    <property type="molecule type" value="Genomic_DNA"/>
</dbReference>
<feature type="chain" id="PRO_5042864965" evidence="5">
    <location>
        <begin position="25"/>
        <end position="200"/>
    </location>
</feature>
<keyword evidence="5" id="KW-0732">Signal</keyword>
<proteinExistence type="predicted"/>
<evidence type="ECO:0000256" key="1">
    <source>
        <dbReference type="ARBA" id="ARBA00004442"/>
    </source>
</evidence>
<keyword evidence="3" id="KW-0998">Cell outer membrane</keyword>
<dbReference type="PANTHER" id="PTHR30329:SF21">
    <property type="entry name" value="LIPOPROTEIN YIAD-RELATED"/>
    <property type="match status" value="1"/>
</dbReference>
<dbReference type="PROSITE" id="PS51257">
    <property type="entry name" value="PROKAR_LIPOPROTEIN"/>
    <property type="match status" value="1"/>
</dbReference>
<evidence type="ECO:0000256" key="3">
    <source>
        <dbReference type="ARBA" id="ARBA00023237"/>
    </source>
</evidence>
<gene>
    <name evidence="7" type="ORF">RZN69_10590</name>
</gene>
<dbReference type="RefSeq" id="WP_317836094.1">
    <property type="nucleotide sequence ID" value="NZ_CP136920.1"/>
</dbReference>
<dbReference type="PANTHER" id="PTHR30329">
    <property type="entry name" value="STATOR ELEMENT OF FLAGELLAR MOTOR COMPLEX"/>
    <property type="match status" value="1"/>
</dbReference>
<protein>
    <submittedName>
        <fullName evidence="7">OmpA family protein</fullName>
    </submittedName>
</protein>
<feature type="signal peptide" evidence="5">
    <location>
        <begin position="1"/>
        <end position="24"/>
    </location>
</feature>
<keyword evidence="2 4" id="KW-0472">Membrane</keyword>
<evidence type="ECO:0000256" key="2">
    <source>
        <dbReference type="ARBA" id="ARBA00023136"/>
    </source>
</evidence>
<dbReference type="GO" id="GO:0009279">
    <property type="term" value="C:cell outer membrane"/>
    <property type="evidence" value="ECO:0007669"/>
    <property type="project" value="UniProtKB-SubCell"/>
</dbReference>
<dbReference type="SUPFAM" id="SSF103088">
    <property type="entry name" value="OmpA-like"/>
    <property type="match status" value="1"/>
</dbReference>
<name>A0AAQ3LD57_9BACT</name>
<evidence type="ECO:0000313" key="7">
    <source>
        <dbReference type="EMBL" id="WOO43535.1"/>
    </source>
</evidence>
<dbReference type="PRINTS" id="PR01021">
    <property type="entry name" value="OMPADOMAIN"/>
</dbReference>
<sequence>MKSLVKVSVALIGALLLLSGCSSDNGPTPADTVLNNPSRPTGWIPDGGLYNNPGSDTIGDGGIYSEDGDLLPGRDGAGGVALLGDGNEQILDVVYFGYDEYSIRPGERYKVEAAADFLRNNPGTTLIAEGHTDWKGTTQYNLGLGDRRANAVKDYLIQIGISPDRVEILSLGELEADQGLDKTDPEAINDRKVEMIVVGN</sequence>
<organism evidence="7 8">
    <name type="scientific">Rubellicoccus peritrichatus</name>
    <dbReference type="NCBI Taxonomy" id="3080537"/>
    <lineage>
        <taxon>Bacteria</taxon>
        <taxon>Pseudomonadati</taxon>
        <taxon>Verrucomicrobiota</taxon>
        <taxon>Opitutia</taxon>
        <taxon>Puniceicoccales</taxon>
        <taxon>Cerasicoccaceae</taxon>
        <taxon>Rubellicoccus</taxon>
    </lineage>
</organism>
<keyword evidence="8" id="KW-1185">Reference proteome</keyword>
<evidence type="ECO:0000256" key="4">
    <source>
        <dbReference type="PROSITE-ProRule" id="PRU00473"/>
    </source>
</evidence>
<dbReference type="PROSITE" id="PS51123">
    <property type="entry name" value="OMPA_2"/>
    <property type="match status" value="1"/>
</dbReference>
<dbReference type="InterPro" id="IPR006664">
    <property type="entry name" value="OMP_bac"/>
</dbReference>
<comment type="subcellular location">
    <subcellularLocation>
        <location evidence="1">Cell outer membrane</location>
    </subcellularLocation>
</comment>
<feature type="domain" description="OmpA-like" evidence="6">
    <location>
        <begin position="83"/>
        <end position="200"/>
    </location>
</feature>
<dbReference type="Gene3D" id="3.30.1330.60">
    <property type="entry name" value="OmpA-like domain"/>
    <property type="match status" value="1"/>
</dbReference>
<reference evidence="7 8" key="1">
    <citation type="submission" date="2023-10" db="EMBL/GenBank/DDBJ databases">
        <title>Rubellicoccus peritrichatus gen. nov., sp. nov., isolated from an algae of coral reef tank.</title>
        <authorList>
            <person name="Luo J."/>
        </authorList>
    </citation>
    <scope>NUCLEOTIDE SEQUENCE [LARGE SCALE GENOMIC DNA]</scope>
    <source>
        <strain evidence="7 8">CR14</strain>
    </source>
</reference>
<dbReference type="Pfam" id="PF00691">
    <property type="entry name" value="OmpA"/>
    <property type="match status" value="1"/>
</dbReference>
<dbReference type="AlphaFoldDB" id="A0AAQ3LD57"/>
<evidence type="ECO:0000256" key="5">
    <source>
        <dbReference type="SAM" id="SignalP"/>
    </source>
</evidence>
<dbReference type="InterPro" id="IPR050330">
    <property type="entry name" value="Bact_OuterMem_StrucFunc"/>
</dbReference>
<dbReference type="InterPro" id="IPR006665">
    <property type="entry name" value="OmpA-like"/>
</dbReference>
<evidence type="ECO:0000313" key="8">
    <source>
        <dbReference type="Proteomes" id="UP001304300"/>
    </source>
</evidence>
<dbReference type="Proteomes" id="UP001304300">
    <property type="component" value="Chromosome"/>
</dbReference>
<accession>A0AAQ3LD57</accession>
<dbReference type="InterPro" id="IPR036737">
    <property type="entry name" value="OmpA-like_sf"/>
</dbReference>
<evidence type="ECO:0000259" key="6">
    <source>
        <dbReference type="PROSITE" id="PS51123"/>
    </source>
</evidence>
<dbReference type="KEGG" id="puo:RZN69_10590"/>
<dbReference type="CDD" id="cd07185">
    <property type="entry name" value="OmpA_C-like"/>
    <property type="match status" value="1"/>
</dbReference>